<dbReference type="GO" id="GO:0016020">
    <property type="term" value="C:membrane"/>
    <property type="evidence" value="ECO:0007669"/>
    <property type="project" value="UniProtKB-SubCell"/>
</dbReference>
<keyword evidence="7" id="KW-0472">Membrane</keyword>
<dbReference type="InterPro" id="IPR003995">
    <property type="entry name" value="RTX_toxin_determinant-A"/>
</dbReference>
<dbReference type="Gene3D" id="2.160.20.160">
    <property type="match status" value="1"/>
</dbReference>
<evidence type="ECO:0000256" key="1">
    <source>
        <dbReference type="ARBA" id="ARBA00004370"/>
    </source>
</evidence>
<dbReference type="Pfam" id="PF00353">
    <property type="entry name" value="HemolysinCabind"/>
    <property type="match status" value="9"/>
</dbReference>
<sequence length="888" mass="87655">MAVVTGTDASQSLTGTDLADTISALAGDDTLLGLLGADSLVAGLGDDLVYGGSDNDTMLGGEGDDILHGGSGDDRLDGGAGDDFLYAGSGNDTLSGGLGADAFFGGSGVDLVSYATATTGVTLDLTDPSLSTGDALGDRFDAIERFALGAFADVFRGAGFAETVDGAGGRDQLFGGAGNDSLSGGAGNDLLIGGAGADTLVGGGGIDRVSYAQSASPILLFTSAPLASTGDALGDRFSGIEDFLLTAGNDTLFGGFAPIRVFGGEGRDQITSGAGDDLLQGDGGIDSLFGGDGNDTLIGGAGHDSLTGGAGNDRLESTNEAGGSPALLSGESTLYGGLGHDTLLGGNVADLLDGADGNDALFGNDGRDRLTGGAGVDRLFGGAGNDTLIGGAGGDTINGGAGNDTLSFEEALVFNASTGVHTGEALGDVISDIEVLLFNMGGTYVGGATSRIIDFINEGYFINGSGAETVIGSTLTTADYTGGGAVTLEGGDGVLDGSGAAAGDRLFDIAVVNLSAFADRIVANSDPTLSGITGGSGADTISVSDMSISIAAGQGADLVIATVFDAVIQLDDGNDNATVSFMGGSAIVYGGAGDDTIHQNTGLDFGQIFGGTGADNISADVLDFGCELYGGDNDDIISIDTSGSTGIGMGGGYGGSGDDFMTGLGLHITMYGEAGSDDLHLTGSGMIDGGDGHDTLTYTASANFPGIASIADTFGTIDAGTGDDTVISSGINMSILLGDGNDSLDHTVLVTGFTSESIFGGGGNDVIQISASFVENLLGSTTPLRINAGTGNDTITGVVYEVVETLEVVVEHFVFNADWGSDRISNFDDGHDLLVFSGTAGSGLGAFGDLVVSSHAEGTLVSFNEIASILLVGLDVADFDAGDILFQN</sequence>
<dbReference type="EMBL" id="JAAIVJ010000001">
    <property type="protein sequence ID" value="NEY89462.1"/>
    <property type="molecule type" value="Genomic_DNA"/>
</dbReference>
<keyword evidence="6" id="KW-0843">Virulence</keyword>
<dbReference type="PANTHER" id="PTHR38340">
    <property type="entry name" value="S-LAYER PROTEIN"/>
    <property type="match status" value="1"/>
</dbReference>
<evidence type="ECO:0000313" key="8">
    <source>
        <dbReference type="EMBL" id="NEY89462.1"/>
    </source>
</evidence>
<dbReference type="SUPFAM" id="SSF51120">
    <property type="entry name" value="beta-Roll"/>
    <property type="match status" value="4"/>
</dbReference>
<keyword evidence="9" id="KW-1185">Reference proteome</keyword>
<proteinExistence type="predicted"/>
<evidence type="ECO:0000256" key="5">
    <source>
        <dbReference type="ARBA" id="ARBA00022737"/>
    </source>
</evidence>
<evidence type="ECO:0000256" key="2">
    <source>
        <dbReference type="ARBA" id="ARBA00004613"/>
    </source>
</evidence>
<protein>
    <submittedName>
        <fullName evidence="8">Calcium-binding protein</fullName>
    </submittedName>
</protein>
<accession>A0A6M0QSP6</accession>
<dbReference type="GO" id="GO:0005509">
    <property type="term" value="F:calcium ion binding"/>
    <property type="evidence" value="ECO:0007669"/>
    <property type="project" value="InterPro"/>
</dbReference>
<keyword evidence="3" id="KW-0964">Secreted</keyword>
<organism evidence="8 9">
    <name type="scientific">Tabrizicola oligotrophica</name>
    <dbReference type="NCBI Taxonomy" id="2710650"/>
    <lineage>
        <taxon>Bacteria</taxon>
        <taxon>Pseudomonadati</taxon>
        <taxon>Pseudomonadota</taxon>
        <taxon>Alphaproteobacteria</taxon>
        <taxon>Rhodobacterales</taxon>
        <taxon>Paracoccaceae</taxon>
        <taxon>Tabrizicola</taxon>
    </lineage>
</organism>
<gene>
    <name evidence="8" type="ORF">G4Z14_04060</name>
</gene>
<evidence type="ECO:0000256" key="4">
    <source>
        <dbReference type="ARBA" id="ARBA00022656"/>
    </source>
</evidence>
<dbReference type="Proteomes" id="UP000477782">
    <property type="component" value="Unassembled WGS sequence"/>
</dbReference>
<dbReference type="InterPro" id="IPR011049">
    <property type="entry name" value="Serralysin-like_metalloprot_C"/>
</dbReference>
<dbReference type="Gene3D" id="2.150.10.10">
    <property type="entry name" value="Serralysin-like metalloprotease, C-terminal"/>
    <property type="match status" value="7"/>
</dbReference>
<dbReference type="AlphaFoldDB" id="A0A6M0QSP6"/>
<evidence type="ECO:0000256" key="7">
    <source>
        <dbReference type="ARBA" id="ARBA00023136"/>
    </source>
</evidence>
<dbReference type="RefSeq" id="WP_164623458.1">
    <property type="nucleotide sequence ID" value="NZ_JAAIVJ010000001.1"/>
</dbReference>
<dbReference type="GO" id="GO:0090729">
    <property type="term" value="F:toxin activity"/>
    <property type="evidence" value="ECO:0007669"/>
    <property type="project" value="UniProtKB-KW"/>
</dbReference>
<evidence type="ECO:0000256" key="3">
    <source>
        <dbReference type="ARBA" id="ARBA00022525"/>
    </source>
</evidence>
<dbReference type="PRINTS" id="PR01488">
    <property type="entry name" value="RTXTOXINA"/>
</dbReference>
<dbReference type="GO" id="GO:0005576">
    <property type="term" value="C:extracellular region"/>
    <property type="evidence" value="ECO:0007669"/>
    <property type="project" value="UniProtKB-SubCell"/>
</dbReference>
<dbReference type="PRINTS" id="PR00313">
    <property type="entry name" value="CABNDNGRPT"/>
</dbReference>
<evidence type="ECO:0000256" key="6">
    <source>
        <dbReference type="ARBA" id="ARBA00023026"/>
    </source>
</evidence>
<keyword evidence="4" id="KW-0800">Toxin</keyword>
<comment type="subcellular location">
    <subcellularLocation>
        <location evidence="1">Membrane</location>
    </subcellularLocation>
    <subcellularLocation>
        <location evidence="2">Secreted</location>
    </subcellularLocation>
</comment>
<keyword evidence="5" id="KW-0677">Repeat</keyword>
<dbReference type="InterPro" id="IPR001343">
    <property type="entry name" value="Hemolysn_Ca-bd"/>
</dbReference>
<reference evidence="8 9" key="1">
    <citation type="submission" date="2020-02" db="EMBL/GenBank/DDBJ databases">
        <authorList>
            <person name="Chen W.-M."/>
        </authorList>
    </citation>
    <scope>NUCLEOTIDE SEQUENCE [LARGE SCALE GENOMIC DNA]</scope>
    <source>
        <strain evidence="8 9">KMS-5</strain>
    </source>
</reference>
<dbReference type="PROSITE" id="PS00330">
    <property type="entry name" value="HEMOLYSIN_CALCIUM"/>
    <property type="match status" value="11"/>
</dbReference>
<comment type="caution">
    <text evidence="8">The sequence shown here is derived from an EMBL/GenBank/DDBJ whole genome shotgun (WGS) entry which is preliminary data.</text>
</comment>
<dbReference type="InterPro" id="IPR050557">
    <property type="entry name" value="RTX_toxin/Mannuronan_C5-epim"/>
</dbReference>
<dbReference type="PANTHER" id="PTHR38340:SF1">
    <property type="entry name" value="S-LAYER PROTEIN"/>
    <property type="match status" value="1"/>
</dbReference>
<dbReference type="InterPro" id="IPR018511">
    <property type="entry name" value="Hemolysin-typ_Ca-bd_CS"/>
</dbReference>
<name>A0A6M0QSP6_9RHOB</name>
<evidence type="ECO:0000313" key="9">
    <source>
        <dbReference type="Proteomes" id="UP000477782"/>
    </source>
</evidence>